<feature type="signal peptide" evidence="2">
    <location>
        <begin position="1"/>
        <end position="17"/>
    </location>
</feature>
<proteinExistence type="predicted"/>
<dbReference type="InterPro" id="IPR011042">
    <property type="entry name" value="6-blade_b-propeller_TolB-like"/>
</dbReference>
<evidence type="ECO:0000256" key="2">
    <source>
        <dbReference type="SAM" id="SignalP"/>
    </source>
</evidence>
<keyword evidence="4" id="KW-1185">Reference proteome</keyword>
<feature type="region of interest" description="Disordered" evidence="1">
    <location>
        <begin position="253"/>
        <end position="290"/>
    </location>
</feature>
<feature type="chain" id="PRO_5047049097" evidence="2">
    <location>
        <begin position="18"/>
        <end position="408"/>
    </location>
</feature>
<keyword evidence="2" id="KW-0732">Signal</keyword>
<organism evidence="3 4">
    <name type="scientific">Apiospora arundinis</name>
    <dbReference type="NCBI Taxonomy" id="335852"/>
    <lineage>
        <taxon>Eukaryota</taxon>
        <taxon>Fungi</taxon>
        <taxon>Dikarya</taxon>
        <taxon>Ascomycota</taxon>
        <taxon>Pezizomycotina</taxon>
        <taxon>Sordariomycetes</taxon>
        <taxon>Xylariomycetidae</taxon>
        <taxon>Amphisphaeriales</taxon>
        <taxon>Apiosporaceae</taxon>
        <taxon>Apiospora</taxon>
    </lineage>
</organism>
<name>A0ABR2IH78_9PEZI</name>
<gene>
    <name evidence="3" type="ORF">PGQ11_008960</name>
</gene>
<dbReference type="Gene3D" id="2.120.10.30">
    <property type="entry name" value="TolB, C-terminal domain"/>
    <property type="match status" value="2"/>
</dbReference>
<dbReference type="PANTHER" id="PTHR42060:SF1">
    <property type="entry name" value="NHL REPEAT-CONTAINING PROTEIN"/>
    <property type="match status" value="1"/>
</dbReference>
<protein>
    <submittedName>
        <fullName evidence="3">Uncharacterized protein</fullName>
    </submittedName>
</protein>
<feature type="compositionally biased region" description="Polar residues" evidence="1">
    <location>
        <begin position="274"/>
        <end position="285"/>
    </location>
</feature>
<dbReference type="EMBL" id="JAPCWZ010000005">
    <property type="protein sequence ID" value="KAK8862725.1"/>
    <property type="molecule type" value="Genomic_DNA"/>
</dbReference>
<evidence type="ECO:0000256" key="1">
    <source>
        <dbReference type="SAM" id="MobiDB-lite"/>
    </source>
</evidence>
<reference evidence="3 4" key="1">
    <citation type="journal article" date="2024" name="IMA Fungus">
        <title>Apiospora arundinis, a panoply of carbohydrate-active enzymes and secondary metabolites.</title>
        <authorList>
            <person name="Sorensen T."/>
            <person name="Petersen C."/>
            <person name="Muurmann A.T."/>
            <person name="Christiansen J.V."/>
            <person name="Brundto M.L."/>
            <person name="Overgaard C.K."/>
            <person name="Boysen A.T."/>
            <person name="Wollenberg R.D."/>
            <person name="Larsen T.O."/>
            <person name="Sorensen J.L."/>
            <person name="Nielsen K.L."/>
            <person name="Sondergaard T.E."/>
        </authorList>
    </citation>
    <scope>NUCLEOTIDE SEQUENCE [LARGE SCALE GENOMIC DNA]</scope>
    <source>
        <strain evidence="3 4">AAU 773</strain>
    </source>
</reference>
<sequence length="408" mass="42973">MLSLNFAILLSLNLGLAVSTVAPRDDTKVNNITRLPLPFPTHHLFQFDNVGTYIENVAARSNGDLLFTLVSPTPQIHLLSGIQSGNPQDTTLYEFPDMTSLEGITEISPDVFVVVGGKFYSVANPISGTFSLWQISLAGVSCPPCGPGSSGGQPTITKLMDLPEHIFPNGIVSVPGEPGIIFVADSFGSLLRVDLNSQKIDTVAAVPEMEPVPGWPFAIGINGIKTYNGYIYWTNSFAATMYRMAIQASGFASGNGTSSSNSDNISEVSDDTNEVNINGTSTPATAPTLAHHSNDPGNLTVETVAFLPLTFMDDFAVSSNGSLWITTNPNNTVIAINQDTGKTAVVAGDQKQAVLAGVNAAVFGRLDTDKDILYVVTAGGLTSPVNGTFVEPAKIMAIDTSRAANEGI</sequence>
<dbReference type="SUPFAM" id="SSF63829">
    <property type="entry name" value="Calcium-dependent phosphotriesterase"/>
    <property type="match status" value="1"/>
</dbReference>
<dbReference type="PANTHER" id="PTHR42060">
    <property type="entry name" value="NHL REPEAT-CONTAINING PROTEIN-RELATED"/>
    <property type="match status" value="1"/>
</dbReference>
<dbReference type="InterPro" id="IPR052998">
    <property type="entry name" value="Hetero-Diels-Alderase-like"/>
</dbReference>
<accession>A0ABR2IH78</accession>
<dbReference type="Proteomes" id="UP001390339">
    <property type="component" value="Unassembled WGS sequence"/>
</dbReference>
<comment type="caution">
    <text evidence="3">The sequence shown here is derived from an EMBL/GenBank/DDBJ whole genome shotgun (WGS) entry which is preliminary data.</text>
</comment>
<feature type="compositionally biased region" description="Low complexity" evidence="1">
    <location>
        <begin position="253"/>
        <end position="267"/>
    </location>
</feature>
<evidence type="ECO:0000313" key="4">
    <source>
        <dbReference type="Proteomes" id="UP001390339"/>
    </source>
</evidence>
<evidence type="ECO:0000313" key="3">
    <source>
        <dbReference type="EMBL" id="KAK8862725.1"/>
    </source>
</evidence>